<reference evidence="3 4" key="1">
    <citation type="journal article" date="2014" name="Nature">
        <title>An environmental bacterial taxon with a large and distinct metabolic repertoire.</title>
        <authorList>
            <person name="Wilson M.C."/>
            <person name="Mori T."/>
            <person name="Ruckert C."/>
            <person name="Uria A.R."/>
            <person name="Helf M.J."/>
            <person name="Takada K."/>
            <person name="Gernert C."/>
            <person name="Steffens U.A."/>
            <person name="Heycke N."/>
            <person name="Schmitt S."/>
            <person name="Rinke C."/>
            <person name="Helfrich E.J."/>
            <person name="Brachmann A.O."/>
            <person name="Gurgui C."/>
            <person name="Wakimoto T."/>
            <person name="Kracht M."/>
            <person name="Crusemann M."/>
            <person name="Hentschel U."/>
            <person name="Abe I."/>
            <person name="Matsunaga S."/>
            <person name="Kalinowski J."/>
            <person name="Takeyama H."/>
            <person name="Piel J."/>
        </authorList>
    </citation>
    <scope>NUCLEOTIDE SEQUENCE [LARGE SCALE GENOMIC DNA]</scope>
    <source>
        <strain evidence="4">TSY1</strain>
    </source>
</reference>
<dbReference type="Gene3D" id="3.10.350.10">
    <property type="entry name" value="LysM domain"/>
    <property type="match status" value="1"/>
</dbReference>
<feature type="region of interest" description="Disordered" evidence="1">
    <location>
        <begin position="93"/>
        <end position="154"/>
    </location>
</feature>
<proteinExistence type="predicted"/>
<dbReference type="CDD" id="cd00118">
    <property type="entry name" value="LysM"/>
    <property type="match status" value="1"/>
</dbReference>
<evidence type="ECO:0000256" key="1">
    <source>
        <dbReference type="SAM" id="MobiDB-lite"/>
    </source>
</evidence>
<dbReference type="SMART" id="SM00257">
    <property type="entry name" value="LysM"/>
    <property type="match status" value="1"/>
</dbReference>
<dbReference type="InterPro" id="IPR036779">
    <property type="entry name" value="LysM_dom_sf"/>
</dbReference>
<dbReference type="InterPro" id="IPR001638">
    <property type="entry name" value="Solute-binding_3/MltF_N"/>
</dbReference>
<dbReference type="SUPFAM" id="SSF53850">
    <property type="entry name" value="Periplasmic binding protein-like II"/>
    <property type="match status" value="1"/>
</dbReference>
<dbReference type="InterPro" id="IPR052196">
    <property type="entry name" value="Bact_Kbp"/>
</dbReference>
<dbReference type="PROSITE" id="PS51782">
    <property type="entry name" value="LYSM"/>
    <property type="match status" value="1"/>
</dbReference>
<sequence>MNAFTFNKSLSLILVVYIGLGLSVLWTHPRLGWGQSEPPTRYTVQPGDTLSHISLRFYQDASRWRDIYQANQERIRNPKVLEVGWELTIPRLDAPLDSEPTVPDTEPEATKTELEVAEVEPMPPSMPKPAAPPVTPPPSVREPSQAPPQAVSPPLSLGAEKRILLVTGSDYPPFTGEALPQQGMLTDVVRQTFQAMGYDAGFEFWGWKHGLQAAQQGRFAGTFPHFINRQHLAHFFYSKPLFRLLIRGFVSKEKPFQFEKLRDLHDRVVCRPEGHDLHDLQPLLVKKRITLKTPKRIGACFDLLMQGKVDVVSVNEFAGQGVLHEAGLTERVCMLDNVISVDTVHLLFSKRIPQSEGLMKQFDKALARLEANGTIKEINSQHLKHYYDRFGIPPAYCSGGSTPDSPLTQRR</sequence>
<keyword evidence="4" id="KW-1185">Reference proteome</keyword>
<organism evidence="3 4">
    <name type="scientific">Entotheonella factor</name>
    <dbReference type="NCBI Taxonomy" id="1429438"/>
    <lineage>
        <taxon>Bacteria</taxon>
        <taxon>Pseudomonadati</taxon>
        <taxon>Nitrospinota/Tectimicrobiota group</taxon>
        <taxon>Candidatus Tectimicrobiota</taxon>
        <taxon>Candidatus Entotheonellia</taxon>
        <taxon>Candidatus Entotheonellales</taxon>
        <taxon>Candidatus Entotheonellaceae</taxon>
        <taxon>Candidatus Entotheonella</taxon>
    </lineage>
</organism>
<feature type="compositionally biased region" description="Low complexity" evidence="1">
    <location>
        <begin position="141"/>
        <end position="154"/>
    </location>
</feature>
<dbReference type="AlphaFoldDB" id="W4LBR7"/>
<name>W4LBR7_ENTF1</name>
<dbReference type="EMBL" id="AZHW01000928">
    <property type="protein sequence ID" value="ETW95344.1"/>
    <property type="molecule type" value="Genomic_DNA"/>
</dbReference>
<protein>
    <recommendedName>
        <fullName evidence="2">LysM domain-containing protein</fullName>
    </recommendedName>
</protein>
<dbReference type="PANTHER" id="PTHR34700:SF4">
    <property type="entry name" value="PHAGE-LIKE ELEMENT PBSX PROTEIN XKDP"/>
    <property type="match status" value="1"/>
</dbReference>
<dbReference type="SUPFAM" id="SSF54106">
    <property type="entry name" value="LysM domain"/>
    <property type="match status" value="1"/>
</dbReference>
<dbReference type="Proteomes" id="UP000019141">
    <property type="component" value="Unassembled WGS sequence"/>
</dbReference>
<dbReference type="PANTHER" id="PTHR34700">
    <property type="entry name" value="POTASSIUM BINDING PROTEIN KBP"/>
    <property type="match status" value="1"/>
</dbReference>
<dbReference type="Pfam" id="PF00497">
    <property type="entry name" value="SBP_bac_3"/>
    <property type="match status" value="1"/>
</dbReference>
<dbReference type="HOGENOM" id="CLU_055592_0_0_7"/>
<dbReference type="Pfam" id="PF01476">
    <property type="entry name" value="LysM"/>
    <property type="match status" value="1"/>
</dbReference>
<feature type="compositionally biased region" description="Pro residues" evidence="1">
    <location>
        <begin position="121"/>
        <end position="140"/>
    </location>
</feature>
<evidence type="ECO:0000313" key="4">
    <source>
        <dbReference type="Proteomes" id="UP000019141"/>
    </source>
</evidence>
<feature type="domain" description="LysM" evidence="2">
    <location>
        <begin position="40"/>
        <end position="89"/>
    </location>
</feature>
<evidence type="ECO:0000259" key="2">
    <source>
        <dbReference type="PROSITE" id="PS51782"/>
    </source>
</evidence>
<gene>
    <name evidence="3" type="ORF">ETSY1_31000</name>
</gene>
<evidence type="ECO:0000313" key="3">
    <source>
        <dbReference type="EMBL" id="ETW95344.1"/>
    </source>
</evidence>
<dbReference type="InterPro" id="IPR018392">
    <property type="entry name" value="LysM"/>
</dbReference>
<accession>W4LBR7</accession>
<dbReference type="Gene3D" id="3.40.190.10">
    <property type="entry name" value="Periplasmic binding protein-like II"/>
    <property type="match status" value="2"/>
</dbReference>
<comment type="caution">
    <text evidence="3">The sequence shown here is derived from an EMBL/GenBank/DDBJ whole genome shotgun (WGS) entry which is preliminary data.</text>
</comment>